<dbReference type="Pfam" id="PF09356">
    <property type="entry name" value="Phage_BR0599"/>
    <property type="match status" value="1"/>
</dbReference>
<organism evidence="2 3">
    <name type="scientific">Actomonas aquatica</name>
    <dbReference type="NCBI Taxonomy" id="2866162"/>
    <lineage>
        <taxon>Bacteria</taxon>
        <taxon>Pseudomonadati</taxon>
        <taxon>Verrucomicrobiota</taxon>
        <taxon>Opitutia</taxon>
        <taxon>Opitutales</taxon>
        <taxon>Opitutaceae</taxon>
        <taxon>Actomonas</taxon>
    </lineage>
</organism>
<evidence type="ECO:0000313" key="3">
    <source>
        <dbReference type="Proteomes" id="UP000738431"/>
    </source>
</evidence>
<proteinExistence type="predicted"/>
<evidence type="ECO:0000313" key="2">
    <source>
        <dbReference type="EMBL" id="WRQ89415.1"/>
    </source>
</evidence>
<reference evidence="2 3" key="2">
    <citation type="submission" date="2023-12" db="EMBL/GenBank/DDBJ databases">
        <title>Description of an unclassified Opitutus bacterium of Verrucomicrobiota.</title>
        <authorList>
            <person name="Zhang D.-F."/>
        </authorList>
    </citation>
    <scope>NUCLEOTIDE SEQUENCE [LARGE SCALE GENOMIC DNA]</scope>
    <source>
        <strain evidence="2 3">WL0086</strain>
    </source>
</reference>
<dbReference type="InterPro" id="IPR018964">
    <property type="entry name" value="Phage_phiJL001_Gp84_C"/>
</dbReference>
<dbReference type="EMBL" id="CP139781">
    <property type="protein sequence ID" value="WRQ89415.1"/>
    <property type="molecule type" value="Genomic_DNA"/>
</dbReference>
<gene>
    <name evidence="2" type="ORF">K1X11_008335</name>
</gene>
<evidence type="ECO:0000259" key="1">
    <source>
        <dbReference type="Pfam" id="PF09356"/>
    </source>
</evidence>
<name>A0ABZ1CGL9_9BACT</name>
<protein>
    <submittedName>
        <fullName evidence="2">Phage BR0599 family protein</fullName>
    </submittedName>
</protein>
<dbReference type="Proteomes" id="UP000738431">
    <property type="component" value="Chromosome"/>
</dbReference>
<dbReference type="RefSeq" id="WP_221029894.1">
    <property type="nucleotide sequence ID" value="NZ_CP139781.1"/>
</dbReference>
<accession>A0ABZ1CGL9</accession>
<feature type="domain" description="Bacteriophage phiJL001 Gp84 C-terminal" evidence="1">
    <location>
        <begin position="496"/>
        <end position="572"/>
    </location>
</feature>
<keyword evidence="3" id="KW-1185">Reference proteome</keyword>
<sequence length="588" mass="64142">MGTWLHNVSLSDRDCLLILPGLDYKVRPRIGVSFSTRLGEGRTGINTRSGERTVGLLALEYTYTFPVAEQAKAAEFHAALLALDPKHKLALPIEFDRLTPAEFADDDVRVFDAQHTVNYDAASGAYVLNGSGGHPSTVNLVLCTLNARPSMRLANDWEYTVTVRAEEDSPWDARVEINTLALAAWTFDPDYAHAVEDSSVWQRTAERLGRGREKALAGDDAPTMRLQRAGFTFVNRAEIRQALTFFAAKQGQAGVFTVPAFLRPEWDGTPGGEPVFQARFGNDTLWLTLENQDEARTELTFRQVPILLEGEPDQEVPLPFFAVKLQWAGSAVVHAWTDGEKPVTIDGVVYTPRAIDVKVPTETLVAGENDWEIVAHQDIPNNPLKAFPLLEFTRSMSIEIREYRAADPDGSATVRMAGKVLDAPRRNKSYYARCAIVGGRLRASVPDGTVKTTCNHTVYDGLCGVNPATFTETGEISAVNGAVIDIDVGAARAAEWFAEGYAEIGAGDTLEVRHIVRSAPIAGGTRLTLLRPLVANGEGAAVAAVAGCDLQFSTCRTKFNNRLNFYGAPHKPPYIEAVQSGIKTKIGK</sequence>
<reference evidence="2 3" key="1">
    <citation type="submission" date="2021-08" db="EMBL/GenBank/DDBJ databases">
        <authorList>
            <person name="Zhang D."/>
            <person name="Zhang A."/>
            <person name="Wang L."/>
        </authorList>
    </citation>
    <scope>NUCLEOTIDE SEQUENCE [LARGE SCALE GENOMIC DNA]</scope>
    <source>
        <strain evidence="2 3">WL0086</strain>
    </source>
</reference>